<proteinExistence type="predicted"/>
<reference evidence="1" key="1">
    <citation type="submission" date="2020-04" db="EMBL/GenBank/DDBJ databases">
        <authorList>
            <person name="Alioto T."/>
            <person name="Alioto T."/>
            <person name="Gomez Garrido J."/>
        </authorList>
    </citation>
    <scope>NUCLEOTIDE SEQUENCE</scope>
    <source>
        <strain evidence="1">A484AB</strain>
    </source>
</reference>
<dbReference type="Proteomes" id="UP001152795">
    <property type="component" value="Unassembled WGS sequence"/>
</dbReference>
<name>A0A6S7KTM9_PARCT</name>
<organism evidence="1 2">
    <name type="scientific">Paramuricea clavata</name>
    <name type="common">Red gorgonian</name>
    <name type="synonym">Violescent sea-whip</name>
    <dbReference type="NCBI Taxonomy" id="317549"/>
    <lineage>
        <taxon>Eukaryota</taxon>
        <taxon>Metazoa</taxon>
        <taxon>Cnidaria</taxon>
        <taxon>Anthozoa</taxon>
        <taxon>Octocorallia</taxon>
        <taxon>Malacalcyonacea</taxon>
        <taxon>Plexauridae</taxon>
        <taxon>Paramuricea</taxon>
    </lineage>
</organism>
<evidence type="ECO:0000313" key="2">
    <source>
        <dbReference type="Proteomes" id="UP001152795"/>
    </source>
</evidence>
<dbReference type="EMBL" id="CACRXK020039624">
    <property type="protein sequence ID" value="CAB4045470.1"/>
    <property type="molecule type" value="Genomic_DNA"/>
</dbReference>
<accession>A0A6S7KTM9</accession>
<feature type="non-terminal residue" evidence="1">
    <location>
        <position position="233"/>
    </location>
</feature>
<dbReference type="AlphaFoldDB" id="A0A6S7KTM9"/>
<keyword evidence="2" id="KW-1185">Reference proteome</keyword>
<comment type="caution">
    <text evidence="1">The sequence shown here is derived from an EMBL/GenBank/DDBJ whole genome shotgun (WGS) entry which is preliminary data.</text>
</comment>
<sequence length="233" mass="26893">MEDGHEILSSARLRGNSRLLAETLSQLGSDDWGNISDISLVENVANEGQNSDEDCEILKFIEDTERDIAAKSTQYVKGILTRDKTANLYKRRENILDYCKSKIIECPKEKLDILKSLDKEETKQLMTFIENFDVKVSELREDFDQTVSQFKTEISDLKANLCEKQAKIRSLESELASFRGNYKANLEETRGKLENYEMKLVGQAENVIKLEQKNDKICKDLERIKKQQSKRIE</sequence>
<gene>
    <name evidence="1" type="ORF">PACLA_8A011736</name>
</gene>
<protein>
    <submittedName>
        <fullName evidence="1">Uncharacterized protein</fullName>
    </submittedName>
</protein>
<evidence type="ECO:0000313" key="1">
    <source>
        <dbReference type="EMBL" id="CAB4045470.1"/>
    </source>
</evidence>